<dbReference type="PANTHER" id="PTHR34584:SF1">
    <property type="entry name" value="NA(+)_H(+) ANTIPORTER SUBUNIT E1"/>
    <property type="match status" value="1"/>
</dbReference>
<reference evidence="8 9" key="1">
    <citation type="submission" date="2018-05" db="EMBL/GenBank/DDBJ databases">
        <title>Freshwater and sediment microbial communities from various areas in North America, analyzing microbe dynamics in response to fracking.</title>
        <authorList>
            <person name="Lamendella R."/>
        </authorList>
    </citation>
    <scope>NUCLEOTIDE SEQUENCE [LARGE SCALE GENOMIC DNA]</scope>
    <source>
        <strain evidence="8 9">125B1</strain>
    </source>
</reference>
<evidence type="ECO:0000256" key="4">
    <source>
        <dbReference type="ARBA" id="ARBA00022692"/>
    </source>
</evidence>
<dbReference type="NCBIfam" id="NF006518">
    <property type="entry name" value="PRK08965.1-2"/>
    <property type="match status" value="1"/>
</dbReference>
<gene>
    <name evidence="8" type="ORF">DET45_11656</name>
</gene>
<keyword evidence="3" id="KW-1003">Cell membrane</keyword>
<keyword evidence="4 7" id="KW-0812">Transmembrane</keyword>
<keyword evidence="5 7" id="KW-1133">Transmembrane helix</keyword>
<evidence type="ECO:0000256" key="2">
    <source>
        <dbReference type="ARBA" id="ARBA00006228"/>
    </source>
</evidence>
<dbReference type="GO" id="GO:0005886">
    <property type="term" value="C:plasma membrane"/>
    <property type="evidence" value="ECO:0007669"/>
    <property type="project" value="UniProtKB-SubCell"/>
</dbReference>
<accession>A0A317Q337</accession>
<dbReference type="STRING" id="519453.SAMN04488070_2291"/>
<dbReference type="PIRSF" id="PIRSF019239">
    <property type="entry name" value="MrpE"/>
    <property type="match status" value="1"/>
</dbReference>
<evidence type="ECO:0000256" key="7">
    <source>
        <dbReference type="SAM" id="Phobius"/>
    </source>
</evidence>
<dbReference type="OrthoDB" id="9807187at2"/>
<evidence type="ECO:0000313" key="8">
    <source>
        <dbReference type="EMBL" id="PWW09865.1"/>
    </source>
</evidence>
<keyword evidence="6 7" id="KW-0472">Membrane</keyword>
<evidence type="ECO:0000256" key="1">
    <source>
        <dbReference type="ARBA" id="ARBA00004651"/>
    </source>
</evidence>
<name>A0A317Q337_9GAMM</name>
<dbReference type="EMBL" id="QGTT01000016">
    <property type="protein sequence ID" value="PWW09865.1"/>
    <property type="molecule type" value="Genomic_DNA"/>
</dbReference>
<proteinExistence type="inferred from homology"/>
<dbReference type="Pfam" id="PF01899">
    <property type="entry name" value="MNHE"/>
    <property type="match status" value="1"/>
</dbReference>
<dbReference type="InterPro" id="IPR002758">
    <property type="entry name" value="Cation_antiport_E"/>
</dbReference>
<dbReference type="PANTHER" id="PTHR34584">
    <property type="entry name" value="NA(+)/H(+) ANTIPORTER SUBUNIT E1"/>
    <property type="match status" value="1"/>
</dbReference>
<comment type="caution">
    <text evidence="8">The sequence shown here is derived from an EMBL/GenBank/DDBJ whole genome shotgun (WGS) entry which is preliminary data.</text>
</comment>
<organism evidence="8 9">
    <name type="scientific">Pseudidiomarina maritima</name>
    <dbReference type="NCBI Taxonomy" id="519453"/>
    <lineage>
        <taxon>Bacteria</taxon>
        <taxon>Pseudomonadati</taxon>
        <taxon>Pseudomonadota</taxon>
        <taxon>Gammaproteobacteria</taxon>
        <taxon>Alteromonadales</taxon>
        <taxon>Idiomarinaceae</taxon>
        <taxon>Pseudidiomarina</taxon>
    </lineage>
</organism>
<dbReference type="AlphaFoldDB" id="A0A317Q337"/>
<comment type="subcellular location">
    <subcellularLocation>
        <location evidence="1">Cell membrane</location>
        <topology evidence="1">Multi-pass membrane protein</topology>
    </subcellularLocation>
</comment>
<comment type="similarity">
    <text evidence="2">Belongs to the CPA3 antiporters (TC 2.A.63) subunit E family.</text>
</comment>
<dbReference type="RefSeq" id="WP_110076591.1">
    <property type="nucleotide sequence ID" value="NZ_QGTT01000016.1"/>
</dbReference>
<keyword evidence="9" id="KW-1185">Reference proteome</keyword>
<protein>
    <submittedName>
        <fullName evidence="8">Multisubunit potassium/proton antiporter PhaE subunit</fullName>
    </submittedName>
</protein>
<feature type="transmembrane region" description="Helical" evidence="7">
    <location>
        <begin position="64"/>
        <end position="85"/>
    </location>
</feature>
<evidence type="ECO:0000256" key="6">
    <source>
        <dbReference type="ARBA" id="ARBA00023136"/>
    </source>
</evidence>
<evidence type="ECO:0000313" key="9">
    <source>
        <dbReference type="Proteomes" id="UP000246964"/>
    </source>
</evidence>
<evidence type="ECO:0000256" key="3">
    <source>
        <dbReference type="ARBA" id="ARBA00022475"/>
    </source>
</evidence>
<dbReference type="GO" id="GO:0008324">
    <property type="term" value="F:monoatomic cation transmembrane transporter activity"/>
    <property type="evidence" value="ECO:0007669"/>
    <property type="project" value="InterPro"/>
</dbReference>
<sequence length="163" mass="18463">MLNKIFPAPRLSLFLLVFWLLLQNSISPGLVVLGAVLALLIPLYTHRGRDFATKIHRPLKAVEYFLVLLVDIILSNFNIAAIILLPRRRIQPALFEYPLEITGEVPITVLASTISLTPGTITAEIRRDGRALLIHALNVADHEAMIQQIKTRYEMRLKEIFKC</sequence>
<evidence type="ECO:0000256" key="5">
    <source>
        <dbReference type="ARBA" id="ARBA00022989"/>
    </source>
</evidence>
<dbReference type="Proteomes" id="UP000246964">
    <property type="component" value="Unassembled WGS sequence"/>
</dbReference>